<accession>A0A0B5E4I2</accession>
<reference evidence="1 2" key="1">
    <citation type="journal article" date="2014" name="Int. J. Syst. Evol. Microbiol.">
        <title>Celeribacter indicus sp. nov., a polycyclic aromatic hydrocarbon-degrading bacterium from deep-sea sediment and reclassification of Huaishuia halophila as Celeribacter halophilus comb. nov.</title>
        <authorList>
            <person name="Lai Q."/>
            <person name="Cao J."/>
            <person name="Yuan J."/>
            <person name="Li F."/>
            <person name="Shao Z."/>
        </authorList>
    </citation>
    <scope>NUCLEOTIDE SEQUENCE [LARGE SCALE GENOMIC DNA]</scope>
    <source>
        <strain evidence="1">P73</strain>
    </source>
</reference>
<name>A0A0B5E4I2_9RHOB</name>
<protein>
    <submittedName>
        <fullName evidence="1">Uncharacterized protein</fullName>
    </submittedName>
</protein>
<proteinExistence type="predicted"/>
<dbReference type="AlphaFoldDB" id="A0A0B5E4I2"/>
<dbReference type="EMBL" id="CP004393">
    <property type="protein sequence ID" value="AJE47961.1"/>
    <property type="molecule type" value="Genomic_DNA"/>
</dbReference>
<gene>
    <name evidence="1" type="ORF">P73_3246</name>
</gene>
<dbReference type="Proteomes" id="UP000031521">
    <property type="component" value="Chromosome"/>
</dbReference>
<dbReference type="HOGENOM" id="CLU_2421583_0_0_5"/>
<dbReference type="KEGG" id="cid:P73_3246"/>
<dbReference type="STRING" id="1208324.P73_3246"/>
<keyword evidence="2" id="KW-1185">Reference proteome</keyword>
<evidence type="ECO:0000313" key="2">
    <source>
        <dbReference type="Proteomes" id="UP000031521"/>
    </source>
</evidence>
<sequence>MGDQPKYQIDYERYRGFFDDLDVSDVQKDQMIEALFLIGQAFYDAGFGFEFVGQTCGKPHENEEDSPDGGEAVISSAGVILTEHFNLCAAE</sequence>
<evidence type="ECO:0000313" key="1">
    <source>
        <dbReference type="EMBL" id="AJE47961.1"/>
    </source>
</evidence>
<organism evidence="1 2">
    <name type="scientific">Celeribacter indicus</name>
    <dbReference type="NCBI Taxonomy" id="1208324"/>
    <lineage>
        <taxon>Bacteria</taxon>
        <taxon>Pseudomonadati</taxon>
        <taxon>Pseudomonadota</taxon>
        <taxon>Alphaproteobacteria</taxon>
        <taxon>Rhodobacterales</taxon>
        <taxon>Roseobacteraceae</taxon>
        <taxon>Celeribacter</taxon>
    </lineage>
</organism>